<dbReference type="GO" id="GO:0000278">
    <property type="term" value="P:mitotic cell cycle"/>
    <property type="evidence" value="ECO:0007669"/>
    <property type="project" value="TreeGrafter"/>
</dbReference>
<feature type="compositionally biased region" description="Basic and acidic residues" evidence="4">
    <location>
        <begin position="1122"/>
        <end position="1133"/>
    </location>
</feature>
<feature type="compositionally biased region" description="Basic and acidic residues" evidence="4">
    <location>
        <begin position="182"/>
        <end position="191"/>
    </location>
</feature>
<dbReference type="AlphaFoldDB" id="W9XN82"/>
<evidence type="ECO:0008006" key="7">
    <source>
        <dbReference type="Google" id="ProtNLM"/>
    </source>
</evidence>
<dbReference type="GO" id="GO:0005737">
    <property type="term" value="C:cytoplasm"/>
    <property type="evidence" value="ECO:0007669"/>
    <property type="project" value="UniProtKB-SubCell"/>
</dbReference>
<feature type="compositionally biased region" description="Low complexity" evidence="4">
    <location>
        <begin position="1"/>
        <end position="11"/>
    </location>
</feature>
<dbReference type="InterPro" id="IPR051185">
    <property type="entry name" value="ASPM"/>
</dbReference>
<keyword evidence="3" id="KW-0112">Calmodulin-binding</keyword>
<evidence type="ECO:0000256" key="1">
    <source>
        <dbReference type="ARBA" id="ARBA00004496"/>
    </source>
</evidence>
<feature type="region of interest" description="Disordered" evidence="4">
    <location>
        <begin position="1"/>
        <end position="29"/>
    </location>
</feature>
<feature type="region of interest" description="Disordered" evidence="4">
    <location>
        <begin position="936"/>
        <end position="958"/>
    </location>
</feature>
<comment type="subcellular location">
    <subcellularLocation>
        <location evidence="1">Cytoplasm</location>
    </subcellularLocation>
</comment>
<dbReference type="GeneID" id="19163648"/>
<feature type="region of interest" description="Disordered" evidence="4">
    <location>
        <begin position="41"/>
        <end position="65"/>
    </location>
</feature>
<dbReference type="HOGENOM" id="CLU_005445_0_0_1"/>
<dbReference type="Proteomes" id="UP000019484">
    <property type="component" value="Unassembled WGS sequence"/>
</dbReference>
<feature type="region of interest" description="Disordered" evidence="4">
    <location>
        <begin position="371"/>
        <end position="425"/>
    </location>
</feature>
<evidence type="ECO:0000256" key="2">
    <source>
        <dbReference type="ARBA" id="ARBA00022490"/>
    </source>
</evidence>
<protein>
    <recommendedName>
        <fullName evidence="7">Calponin-homology (CH) domain-containing protein</fullName>
    </recommendedName>
</protein>
<dbReference type="eggNOG" id="KOG0165">
    <property type="taxonomic scope" value="Eukaryota"/>
</dbReference>
<keyword evidence="6" id="KW-1185">Reference proteome</keyword>
<feature type="compositionally biased region" description="Acidic residues" evidence="4">
    <location>
        <begin position="1156"/>
        <end position="1166"/>
    </location>
</feature>
<keyword evidence="2" id="KW-0963">Cytoplasm</keyword>
<dbReference type="GO" id="GO:0051295">
    <property type="term" value="P:establishment of meiotic spindle localization"/>
    <property type="evidence" value="ECO:0007669"/>
    <property type="project" value="TreeGrafter"/>
</dbReference>
<feature type="region of interest" description="Disordered" evidence="4">
    <location>
        <begin position="117"/>
        <end position="191"/>
    </location>
</feature>
<dbReference type="Gene3D" id="1.10.418.10">
    <property type="entry name" value="Calponin-like domain"/>
    <property type="match status" value="1"/>
</dbReference>
<evidence type="ECO:0000313" key="6">
    <source>
        <dbReference type="Proteomes" id="UP000019484"/>
    </source>
</evidence>
<sequence>MYRHPPTTATPCPLPPTHPRDSILSTAGDDTTANIEFTADFGGSLRNTRPRRQHIAPGKERGQKNALDFAIHEDAELGGRGGHGEPGAGRKKIALAQPARRAAAARPSVAQNIDLSSTMASRQPHASKSGTSLVLKDEGRNRHAPRETATPVSVKQLHNGHMMPQLPDTSRRLSGVPRRPPIKTERPLPSLPEEHGLTLALAPTTVLKPARRGTIFIPIDDTTMPSMYMGIFSPIKDLDARMTTSMSAESDIEMTGIAAQMAKKRHPRRSMMEVSPKRVPLHALGKNVQGSTVIEDRFGQGGGKENIPPGYDGVDNEKSGRNVSTCKAQGQVFEHDLIHDHTIPINHGGRGGHAQRFDSGLVLDHFQPRDHEEKKVSKLHEPTASSMGRTIDRKSSQRAGVKPTWNSGSRVKPSLPAGLKKTSPTVNPRVQIQDQVCFKKPFVPTRFIVPSVKTEPIADAYPILTEDLATPSMYEDRWLNHQEISITQLVNNLFEASSPGPSALQDGMLRIRLLERYGNAEHAMLYRRLQAALMFGALSVPSDILKGAGRLSSDIGRRKAFTDLWLETYNLSYLQAALEVVVGRQMRVADVRRSTGDSATRERLQRFIETFLIRNEDGTPDEHGTDRAARSYQRTMLRSLMLIRLLDITKSTSDQLVSGCLFQTVSPYKDSIDVVKALFQLLNPSAGDPIRALSHIGYRVTHSQYPLEEYDYKINNLAVDLRDGVRLTRLVELLLYPSASQSLEYSQDPNSTITVLLPTGELLSLDEGQQDWPLSQHLKLPCIGRATKLYNVQIALSALQGVRGMTSVIQEIKAEDVVDGYREKTVRLLWGLTSKWGLGGLVDWHDVEREIKRLCRSLDADANNTYENDFFDTLWHDDEDEDEPARYQMLLKSWAQAIAAKNGLVVTNLTTSFAGTRVFEAIVDEYEGYIIVNNSSSSSSSSKNGDARSSKTQGGGRLPLSARLRQLGCSEQFAGLFSTTTSDTSSQTGGGRGCGRIFDRDFVLAALAFLCSRLLEPSRGPRAAVVIQRAWQRHWNRVVEARKCRLKMMAVGCAEAVRQRRPLEFVQPSEYEGEGEIPRQLLQPSERGIASEQLVQPGEEGASHEQAARPDDEDRESLVPSSDDRDRDRDTMRHGKAKNAQIQQESDAIVHRSVQDADEEDIWLSL</sequence>
<feature type="compositionally biased region" description="Polar residues" evidence="4">
    <location>
        <begin position="117"/>
        <end position="132"/>
    </location>
</feature>
<evidence type="ECO:0000313" key="5">
    <source>
        <dbReference type="EMBL" id="EXJ78401.1"/>
    </source>
</evidence>
<comment type="caution">
    <text evidence="5">The sequence shown here is derived from an EMBL/GenBank/DDBJ whole genome shotgun (WGS) entry which is preliminary data.</text>
</comment>
<dbReference type="SUPFAM" id="SSF47576">
    <property type="entry name" value="Calponin-homology domain, CH-domain"/>
    <property type="match status" value="1"/>
</dbReference>
<dbReference type="STRING" id="1182541.W9XN82"/>
<feature type="compositionally biased region" description="Basic and acidic residues" evidence="4">
    <location>
        <begin position="371"/>
        <end position="381"/>
    </location>
</feature>
<proteinExistence type="predicted"/>
<dbReference type="RefSeq" id="XP_007727849.1">
    <property type="nucleotide sequence ID" value="XM_007729659.1"/>
</dbReference>
<dbReference type="GO" id="GO:0000922">
    <property type="term" value="C:spindle pole"/>
    <property type="evidence" value="ECO:0007669"/>
    <property type="project" value="TreeGrafter"/>
</dbReference>
<feature type="region of interest" description="Disordered" evidence="4">
    <location>
        <begin position="1095"/>
        <end position="1166"/>
    </location>
</feature>
<dbReference type="PANTHER" id="PTHR22706">
    <property type="entry name" value="ASSEMBLY FACTOR FOR SPINDLE MICROTUBULES"/>
    <property type="match status" value="1"/>
</dbReference>
<reference evidence="5 6" key="1">
    <citation type="submission" date="2013-03" db="EMBL/GenBank/DDBJ databases">
        <title>The Genome Sequence of Capronia coronata CBS 617.96.</title>
        <authorList>
            <consortium name="The Broad Institute Genomics Platform"/>
            <person name="Cuomo C."/>
            <person name="de Hoog S."/>
            <person name="Gorbushina A."/>
            <person name="Walker B."/>
            <person name="Young S.K."/>
            <person name="Zeng Q."/>
            <person name="Gargeya S."/>
            <person name="Fitzgerald M."/>
            <person name="Haas B."/>
            <person name="Abouelleil A."/>
            <person name="Allen A.W."/>
            <person name="Alvarado L."/>
            <person name="Arachchi H.M."/>
            <person name="Berlin A.M."/>
            <person name="Chapman S.B."/>
            <person name="Gainer-Dewar J."/>
            <person name="Goldberg J."/>
            <person name="Griggs A."/>
            <person name="Gujja S."/>
            <person name="Hansen M."/>
            <person name="Howarth C."/>
            <person name="Imamovic A."/>
            <person name="Ireland A."/>
            <person name="Larimer J."/>
            <person name="McCowan C."/>
            <person name="Murphy C."/>
            <person name="Pearson M."/>
            <person name="Poon T.W."/>
            <person name="Priest M."/>
            <person name="Roberts A."/>
            <person name="Saif S."/>
            <person name="Shea T."/>
            <person name="Sisk P."/>
            <person name="Sykes S."/>
            <person name="Wortman J."/>
            <person name="Nusbaum C."/>
            <person name="Birren B."/>
        </authorList>
    </citation>
    <scope>NUCLEOTIDE SEQUENCE [LARGE SCALE GENOMIC DNA]</scope>
    <source>
        <strain evidence="5 6">CBS 617.96</strain>
    </source>
</reference>
<dbReference type="EMBL" id="AMWN01000011">
    <property type="protein sequence ID" value="EXJ78401.1"/>
    <property type="molecule type" value="Genomic_DNA"/>
</dbReference>
<gene>
    <name evidence="5" type="ORF">A1O1_08801</name>
</gene>
<dbReference type="GO" id="GO:0005516">
    <property type="term" value="F:calmodulin binding"/>
    <property type="evidence" value="ECO:0007669"/>
    <property type="project" value="UniProtKB-KW"/>
</dbReference>
<name>W9XN82_9EURO</name>
<dbReference type="PANTHER" id="PTHR22706:SF1">
    <property type="entry name" value="ASSEMBLY FACTOR FOR SPINDLE MICROTUBULES"/>
    <property type="match status" value="1"/>
</dbReference>
<organism evidence="5 6">
    <name type="scientific">Capronia coronata CBS 617.96</name>
    <dbReference type="NCBI Taxonomy" id="1182541"/>
    <lineage>
        <taxon>Eukaryota</taxon>
        <taxon>Fungi</taxon>
        <taxon>Dikarya</taxon>
        <taxon>Ascomycota</taxon>
        <taxon>Pezizomycotina</taxon>
        <taxon>Eurotiomycetes</taxon>
        <taxon>Chaetothyriomycetidae</taxon>
        <taxon>Chaetothyriales</taxon>
        <taxon>Herpotrichiellaceae</taxon>
        <taxon>Capronia</taxon>
    </lineage>
</organism>
<dbReference type="CDD" id="cd21223">
    <property type="entry name" value="CH_ASPM_rpt1"/>
    <property type="match status" value="1"/>
</dbReference>
<evidence type="ECO:0000256" key="4">
    <source>
        <dbReference type="SAM" id="MobiDB-lite"/>
    </source>
</evidence>
<accession>W9XN82</accession>
<feature type="region of interest" description="Disordered" evidence="4">
    <location>
        <begin position="296"/>
        <end position="322"/>
    </location>
</feature>
<dbReference type="OrthoDB" id="76388at2759"/>
<dbReference type="GO" id="GO:0007051">
    <property type="term" value="P:spindle organization"/>
    <property type="evidence" value="ECO:0007669"/>
    <property type="project" value="TreeGrafter"/>
</dbReference>
<evidence type="ECO:0000256" key="3">
    <source>
        <dbReference type="ARBA" id="ARBA00022860"/>
    </source>
</evidence>
<feature type="compositionally biased region" description="Basic and acidic residues" evidence="4">
    <location>
        <begin position="135"/>
        <end position="146"/>
    </location>
</feature>
<feature type="compositionally biased region" description="Basic and acidic residues" evidence="4">
    <location>
        <begin position="1101"/>
        <end position="1112"/>
    </location>
</feature>
<dbReference type="InterPro" id="IPR036872">
    <property type="entry name" value="CH_dom_sf"/>
</dbReference>